<feature type="compositionally biased region" description="Low complexity" evidence="1">
    <location>
        <begin position="196"/>
        <end position="215"/>
    </location>
</feature>
<evidence type="ECO:0000256" key="1">
    <source>
        <dbReference type="SAM" id="MobiDB-lite"/>
    </source>
</evidence>
<accession>A0A139HF30</accession>
<sequence>MATPVTPFEIRPPPVTTTAHADTADLITQSVTSHMGWRAGFCTSHSCKVNSGELQSCQKQCRGNSQEVLNYLLARLIAGYNDRQSNSVQLSHLLRLLSATACRSHRNYLESSDSTVLLCHFLLPAWIKLTQCLEKHINELWQVKPDNFKYPTMKIPTFFTAERISQMSLGVLPFLFPLCLLPPAFEDHSAIEDSTNDTTSTGDTSSSAINATSSSPFETLTSPVDMPSASSNTGLADLADFADFQGMEDTTNYNYDGSSGLEAVEDVQSWSGYFSSSYDATPTPAKKRKYNATEIVEGDRAVFKRGKLSASSSSPADEGVGSFGPPPGYSRCASGYEI</sequence>
<comment type="caution">
    <text evidence="2">The sequence shown here is derived from an EMBL/GenBank/DDBJ whole genome shotgun (WGS) entry which is preliminary data.</text>
</comment>
<dbReference type="EMBL" id="LFZN01000062">
    <property type="protein sequence ID" value="KXT01071.1"/>
    <property type="molecule type" value="Genomic_DNA"/>
</dbReference>
<feature type="region of interest" description="Disordered" evidence="1">
    <location>
        <begin position="191"/>
        <end position="228"/>
    </location>
</feature>
<protein>
    <submittedName>
        <fullName evidence="2">Uncharacterized protein</fullName>
    </submittedName>
</protein>
<gene>
    <name evidence="2" type="ORF">AC578_4118</name>
</gene>
<dbReference type="AlphaFoldDB" id="A0A139HF30"/>
<name>A0A139HF30_9PEZI</name>
<keyword evidence="3" id="KW-1185">Reference proteome</keyword>
<organism evidence="2 3">
    <name type="scientific">Pseudocercospora eumusae</name>
    <dbReference type="NCBI Taxonomy" id="321146"/>
    <lineage>
        <taxon>Eukaryota</taxon>
        <taxon>Fungi</taxon>
        <taxon>Dikarya</taxon>
        <taxon>Ascomycota</taxon>
        <taxon>Pezizomycotina</taxon>
        <taxon>Dothideomycetes</taxon>
        <taxon>Dothideomycetidae</taxon>
        <taxon>Mycosphaerellales</taxon>
        <taxon>Mycosphaerellaceae</taxon>
        <taxon>Pseudocercospora</taxon>
    </lineage>
</organism>
<reference evidence="2 3" key="1">
    <citation type="submission" date="2015-07" db="EMBL/GenBank/DDBJ databases">
        <title>Comparative genomics of the Sigatoka disease complex on banana suggests a link between parallel evolutionary changes in Pseudocercospora fijiensis and Pseudocercospora eumusae and increased virulence on the banana host.</title>
        <authorList>
            <person name="Chang T.-C."/>
            <person name="Salvucci A."/>
            <person name="Crous P.W."/>
            <person name="Stergiopoulos I."/>
        </authorList>
    </citation>
    <scope>NUCLEOTIDE SEQUENCE [LARGE SCALE GENOMIC DNA]</scope>
    <source>
        <strain evidence="2 3">CBS 114824</strain>
    </source>
</reference>
<evidence type="ECO:0000313" key="2">
    <source>
        <dbReference type="EMBL" id="KXT01071.1"/>
    </source>
</evidence>
<evidence type="ECO:0000313" key="3">
    <source>
        <dbReference type="Proteomes" id="UP000070133"/>
    </source>
</evidence>
<dbReference type="Proteomes" id="UP000070133">
    <property type="component" value="Unassembled WGS sequence"/>
</dbReference>
<feature type="compositionally biased region" description="Polar residues" evidence="1">
    <location>
        <begin position="216"/>
        <end position="228"/>
    </location>
</feature>
<feature type="region of interest" description="Disordered" evidence="1">
    <location>
        <begin position="306"/>
        <end position="338"/>
    </location>
</feature>
<proteinExistence type="predicted"/>